<organism evidence="1 2">
    <name type="scientific">Microvirga tunisiensis</name>
    <dbReference type="NCBI Taxonomy" id="2108360"/>
    <lineage>
        <taxon>Bacteria</taxon>
        <taxon>Pseudomonadati</taxon>
        <taxon>Pseudomonadota</taxon>
        <taxon>Alphaproteobacteria</taxon>
        <taxon>Hyphomicrobiales</taxon>
        <taxon>Methylobacteriaceae</taxon>
        <taxon>Microvirga</taxon>
    </lineage>
</organism>
<dbReference type="RefSeq" id="WP_152718742.1">
    <property type="nucleotide sequence ID" value="NZ_VOSJ01000150.1"/>
</dbReference>
<name>A0A5N7MYC3_9HYPH</name>
<dbReference type="EMBL" id="VOSK01000848">
    <property type="protein sequence ID" value="MPR31630.1"/>
    <property type="molecule type" value="Genomic_DNA"/>
</dbReference>
<comment type="caution">
    <text evidence="1">The sequence shown here is derived from an EMBL/GenBank/DDBJ whole genome shotgun (WGS) entry which is preliminary data.</text>
</comment>
<dbReference type="Proteomes" id="UP000403266">
    <property type="component" value="Unassembled WGS sequence"/>
</dbReference>
<reference evidence="1 2" key="1">
    <citation type="journal article" date="2019" name="Syst. Appl. Microbiol.">
        <title>Microvirga tunisiensis sp. nov., a root nodule symbiotic bacterium isolated from Lupinus micranthus and L. luteus grown in Northern Tunisia.</title>
        <authorList>
            <person name="Msaddak A."/>
            <person name="Rejili M."/>
            <person name="Duran D."/>
            <person name="Mars M."/>
            <person name="Palacios J.M."/>
            <person name="Ruiz-Argueso T."/>
            <person name="Rey L."/>
            <person name="Imperial J."/>
        </authorList>
    </citation>
    <scope>NUCLEOTIDE SEQUENCE [LARGE SCALE GENOMIC DNA]</scope>
    <source>
        <strain evidence="1 2">Lmie10</strain>
    </source>
</reference>
<protein>
    <submittedName>
        <fullName evidence="1">Uncharacterized protein</fullName>
    </submittedName>
</protein>
<gene>
    <name evidence="1" type="ORF">FS320_44115</name>
</gene>
<keyword evidence="2" id="KW-1185">Reference proteome</keyword>
<accession>A0A5N7MYC3</accession>
<dbReference type="AlphaFoldDB" id="A0A5N7MYC3"/>
<sequence>MTLPIITPPPSSHNASMVQLLFLDVAMRWQSRRTIYRPAQEPIDPSQFFNTPIGEASHKALSASVTIQDPVPLQSQPMICSSELRRFRSSWTQ</sequence>
<evidence type="ECO:0000313" key="2">
    <source>
        <dbReference type="Proteomes" id="UP000403266"/>
    </source>
</evidence>
<evidence type="ECO:0000313" key="1">
    <source>
        <dbReference type="EMBL" id="MPR31630.1"/>
    </source>
</evidence>
<proteinExistence type="predicted"/>